<evidence type="ECO:0000256" key="1">
    <source>
        <dbReference type="ARBA" id="ARBA00022490"/>
    </source>
</evidence>
<feature type="binding site" evidence="6">
    <location>
        <begin position="21"/>
        <end position="23"/>
    </location>
    <ligand>
        <name>ATP</name>
        <dbReference type="ChEBI" id="CHEBI:30616"/>
    </ligand>
</feature>
<keyword evidence="1 6" id="KW-0963">Cytoplasm</keyword>
<evidence type="ECO:0000313" key="8">
    <source>
        <dbReference type="Proteomes" id="UP000824124"/>
    </source>
</evidence>
<evidence type="ECO:0000256" key="5">
    <source>
        <dbReference type="ARBA" id="ARBA00023458"/>
    </source>
</evidence>
<dbReference type="InterPro" id="IPR004753">
    <property type="entry name" value="MreB"/>
</dbReference>
<comment type="function">
    <text evidence="6">Forms membrane-associated dynamic filaments that are essential for cell shape determination. Acts by regulating cell wall synthesis and cell elongation, and thus cell shape. A feedback loop between cell geometry and MreB localization may maintain elongated cell shape by targeting cell wall growth to regions of negative cell wall curvature.</text>
</comment>
<dbReference type="GO" id="GO:0000902">
    <property type="term" value="P:cell morphogenesis"/>
    <property type="evidence" value="ECO:0007669"/>
    <property type="project" value="InterPro"/>
</dbReference>
<feature type="binding site" evidence="6">
    <location>
        <begin position="165"/>
        <end position="167"/>
    </location>
    <ligand>
        <name>ATP</name>
        <dbReference type="ChEBI" id="CHEBI:30616"/>
    </ligand>
</feature>
<dbReference type="CDD" id="cd10225">
    <property type="entry name" value="ASKHA_NBD_MreB-like"/>
    <property type="match status" value="1"/>
</dbReference>
<comment type="subcellular location">
    <subcellularLocation>
        <location evidence="6">Cytoplasm</location>
    </subcellularLocation>
    <text evidence="6">Membrane-associated.</text>
</comment>
<keyword evidence="2 6" id="KW-0547">Nucleotide-binding</keyword>
<name>A0A9D1KZ13_9FIRM</name>
<dbReference type="HAMAP" id="MF_02207">
    <property type="entry name" value="MreB"/>
    <property type="match status" value="1"/>
</dbReference>
<proteinExistence type="inferred from homology"/>
<dbReference type="Pfam" id="PF06723">
    <property type="entry name" value="MreB_Mbl"/>
    <property type="match status" value="1"/>
</dbReference>
<dbReference type="Gene3D" id="3.30.420.40">
    <property type="match status" value="3"/>
</dbReference>
<dbReference type="Proteomes" id="UP000824124">
    <property type="component" value="Unassembled WGS sequence"/>
</dbReference>
<reference evidence="7" key="1">
    <citation type="submission" date="2020-10" db="EMBL/GenBank/DDBJ databases">
        <authorList>
            <person name="Gilroy R."/>
        </authorList>
    </citation>
    <scope>NUCLEOTIDE SEQUENCE</scope>
    <source>
        <strain evidence="7">2830</strain>
    </source>
</reference>
<dbReference type="GO" id="GO:0008360">
    <property type="term" value="P:regulation of cell shape"/>
    <property type="evidence" value="ECO:0007669"/>
    <property type="project" value="UniProtKB-UniRule"/>
</dbReference>
<organism evidence="7 8">
    <name type="scientific">Candidatus Avidehalobacter gallistercoris</name>
    <dbReference type="NCBI Taxonomy" id="2840694"/>
    <lineage>
        <taxon>Bacteria</taxon>
        <taxon>Bacillati</taxon>
        <taxon>Bacillota</taxon>
        <taxon>Clostridia</taxon>
        <taxon>Eubacteriales</taxon>
        <taxon>Peptococcaceae</taxon>
        <taxon>Peptococcaceae incertae sedis</taxon>
        <taxon>Candidatus Avidehalobacter</taxon>
    </lineage>
</organism>
<dbReference type="EMBL" id="DVMH01000017">
    <property type="protein sequence ID" value="HIU10125.1"/>
    <property type="molecule type" value="Genomic_DNA"/>
</dbReference>
<dbReference type="PANTHER" id="PTHR42749:SF1">
    <property type="entry name" value="CELL SHAPE-DETERMINING PROTEIN MREB"/>
    <property type="match status" value="1"/>
</dbReference>
<dbReference type="AlphaFoldDB" id="A0A9D1KZ13"/>
<evidence type="ECO:0000256" key="4">
    <source>
        <dbReference type="ARBA" id="ARBA00022960"/>
    </source>
</evidence>
<comment type="similarity">
    <text evidence="5 6">Belongs to the FtsA/MreB family.</text>
</comment>
<dbReference type="GO" id="GO:0005737">
    <property type="term" value="C:cytoplasm"/>
    <property type="evidence" value="ECO:0007669"/>
    <property type="project" value="UniProtKB-SubCell"/>
</dbReference>
<sequence>MGFFKKLFFDFGTNIGVDLGTANILIYVKNKGIVLNEPSVVALSEQTNEVIAIGSAAKRMLGRTPEGIVAVRPLREGVIADYDVTEQMLKFFIEQACGKNWILKPRIMVCIPSGVTAVEERAVKQAAQHAGAREAFLIEEPMAAAIGAGMDVYSASGNLVCDIGGGTTDVAVISLGGIVTKNSLRVGGDKLDESIVRYIRRERSLLIGEPCAEEIKIKIGTAYLNEHNRDNYVTVRGRDLVTGLPKSIKFSAVECHEAIQEVLDMIVAAIRKVLEETPPELAGDIVDRGMVLTGGGSMLDGLPRLVAESTGLHVYLAEDPVACVAIGTGKSLSVIDHYVEGASLPARRAL</sequence>
<dbReference type="InterPro" id="IPR043129">
    <property type="entry name" value="ATPase_NBD"/>
</dbReference>
<dbReference type="InterPro" id="IPR056546">
    <property type="entry name" value="MreB_MamK-like"/>
</dbReference>
<dbReference type="NCBIfam" id="NF010539">
    <property type="entry name" value="PRK13927.1"/>
    <property type="match status" value="1"/>
</dbReference>
<protein>
    <recommendedName>
        <fullName evidence="6">Cell shape-determining protein MreB</fullName>
    </recommendedName>
</protein>
<dbReference type="GO" id="GO:0005524">
    <property type="term" value="F:ATP binding"/>
    <property type="evidence" value="ECO:0007669"/>
    <property type="project" value="UniProtKB-KW"/>
</dbReference>
<evidence type="ECO:0000256" key="2">
    <source>
        <dbReference type="ARBA" id="ARBA00022741"/>
    </source>
</evidence>
<dbReference type="PRINTS" id="PR01652">
    <property type="entry name" value="SHAPEPROTEIN"/>
</dbReference>
<evidence type="ECO:0000256" key="3">
    <source>
        <dbReference type="ARBA" id="ARBA00022840"/>
    </source>
</evidence>
<dbReference type="NCBIfam" id="TIGR00904">
    <property type="entry name" value="mreB"/>
    <property type="match status" value="1"/>
</dbReference>
<evidence type="ECO:0000313" key="7">
    <source>
        <dbReference type="EMBL" id="HIU10125.1"/>
    </source>
</evidence>
<evidence type="ECO:0000256" key="6">
    <source>
        <dbReference type="HAMAP-Rule" id="MF_02207"/>
    </source>
</evidence>
<comment type="caution">
    <text evidence="6">Lacks conserved residue(s) required for the propagation of feature annotation.</text>
</comment>
<reference evidence="7" key="2">
    <citation type="journal article" date="2021" name="PeerJ">
        <title>Extensive microbial diversity within the chicken gut microbiome revealed by metagenomics and culture.</title>
        <authorList>
            <person name="Gilroy R."/>
            <person name="Ravi A."/>
            <person name="Getino M."/>
            <person name="Pursley I."/>
            <person name="Horton D.L."/>
            <person name="Alikhan N.F."/>
            <person name="Baker D."/>
            <person name="Gharbi K."/>
            <person name="Hall N."/>
            <person name="Watson M."/>
            <person name="Adriaenssens E.M."/>
            <person name="Foster-Nyarko E."/>
            <person name="Jarju S."/>
            <person name="Secka A."/>
            <person name="Antonio M."/>
            <person name="Oren A."/>
            <person name="Chaudhuri R.R."/>
            <person name="La Ragione R."/>
            <person name="Hildebrand F."/>
            <person name="Pallen M.J."/>
        </authorList>
    </citation>
    <scope>NUCLEOTIDE SEQUENCE</scope>
    <source>
        <strain evidence="7">2830</strain>
    </source>
</reference>
<keyword evidence="4 6" id="KW-0133">Cell shape</keyword>
<dbReference type="PANTHER" id="PTHR42749">
    <property type="entry name" value="CELL SHAPE-DETERMINING PROTEIN MREB"/>
    <property type="match status" value="1"/>
</dbReference>
<comment type="subunit">
    <text evidence="6">Forms polymers.</text>
</comment>
<dbReference type="SUPFAM" id="SSF53067">
    <property type="entry name" value="Actin-like ATPase domain"/>
    <property type="match status" value="2"/>
</dbReference>
<feature type="binding site" evidence="6">
    <location>
        <begin position="213"/>
        <end position="216"/>
    </location>
    <ligand>
        <name>ATP</name>
        <dbReference type="ChEBI" id="CHEBI:30616"/>
    </ligand>
</feature>
<accession>A0A9D1KZ13</accession>
<keyword evidence="3 6" id="KW-0067">ATP-binding</keyword>
<comment type="caution">
    <text evidence="7">The sequence shown here is derived from an EMBL/GenBank/DDBJ whole genome shotgun (WGS) entry which is preliminary data.</text>
</comment>
<gene>
    <name evidence="6" type="primary">mreB</name>
    <name evidence="7" type="ORF">IAB00_02620</name>
</gene>